<evidence type="ECO:0000313" key="3">
    <source>
        <dbReference type="EMBL" id="GJE93316.1"/>
    </source>
</evidence>
<comment type="caution">
    <text evidence="3">The sequence shown here is derived from an EMBL/GenBank/DDBJ whole genome shotgun (WGS) entry which is preliminary data.</text>
</comment>
<feature type="transmembrane region" description="Helical" evidence="2">
    <location>
        <begin position="23"/>
        <end position="41"/>
    </location>
</feature>
<evidence type="ECO:0000313" key="4">
    <source>
        <dbReference type="Proteomes" id="UP000703269"/>
    </source>
</evidence>
<dbReference type="OrthoDB" id="2803865at2759"/>
<keyword evidence="2" id="KW-0472">Membrane</keyword>
<protein>
    <submittedName>
        <fullName evidence="3">Uncharacterized protein</fullName>
    </submittedName>
</protein>
<keyword evidence="2" id="KW-1133">Transmembrane helix</keyword>
<dbReference type="Proteomes" id="UP000703269">
    <property type="component" value="Unassembled WGS sequence"/>
</dbReference>
<feature type="compositionally biased region" description="Basic and acidic residues" evidence="1">
    <location>
        <begin position="226"/>
        <end position="236"/>
    </location>
</feature>
<sequence>MYLVIAGFSALRMYAIYNKSRRVLVIVLLMGLVNPCVSIYYSTALTIQAMPPPFRGCGQQSNFHNSTVDLILCVSSVILFGAVFSILTEAVVLALTWSRTADMFLVLRKLKQKIGLVEMLCRDGTIYFLVLLVLTCLSMLSIPDQSFNNVPALTDTLSSICLSRFMLNLRAIALSGGPRGSMATDFKSLSGAGLASCAVVGNLGAPVASSSRNSVPNVDENDDYEDRGQAKDGHDEDGAEFAHVSDDPLMTGISDDID</sequence>
<dbReference type="AlphaFoldDB" id="A0A9P3GEI1"/>
<feature type="region of interest" description="Disordered" evidence="1">
    <location>
        <begin position="207"/>
        <end position="258"/>
    </location>
</feature>
<dbReference type="EMBL" id="BPQB01000031">
    <property type="protein sequence ID" value="GJE93316.1"/>
    <property type="molecule type" value="Genomic_DNA"/>
</dbReference>
<proteinExistence type="predicted"/>
<feature type="transmembrane region" description="Helical" evidence="2">
    <location>
        <begin position="119"/>
        <end position="140"/>
    </location>
</feature>
<keyword evidence="2" id="KW-0812">Transmembrane</keyword>
<reference evidence="3 4" key="1">
    <citation type="submission" date="2021-08" db="EMBL/GenBank/DDBJ databases">
        <title>Draft Genome Sequence of Phanerochaete sordida strain YK-624.</title>
        <authorList>
            <person name="Mori T."/>
            <person name="Dohra H."/>
            <person name="Suzuki T."/>
            <person name="Kawagishi H."/>
            <person name="Hirai H."/>
        </authorList>
    </citation>
    <scope>NUCLEOTIDE SEQUENCE [LARGE SCALE GENOMIC DNA]</scope>
    <source>
        <strain evidence="3 4">YK-624</strain>
    </source>
</reference>
<accession>A0A9P3GEI1</accession>
<evidence type="ECO:0000256" key="2">
    <source>
        <dbReference type="SAM" id="Phobius"/>
    </source>
</evidence>
<feature type="transmembrane region" description="Helical" evidence="2">
    <location>
        <begin position="77"/>
        <end position="98"/>
    </location>
</feature>
<name>A0A9P3GEI1_9APHY</name>
<gene>
    <name evidence="3" type="ORF">PsYK624_094750</name>
</gene>
<evidence type="ECO:0000256" key="1">
    <source>
        <dbReference type="SAM" id="MobiDB-lite"/>
    </source>
</evidence>
<keyword evidence="4" id="KW-1185">Reference proteome</keyword>
<organism evidence="3 4">
    <name type="scientific">Phanerochaete sordida</name>
    <dbReference type="NCBI Taxonomy" id="48140"/>
    <lineage>
        <taxon>Eukaryota</taxon>
        <taxon>Fungi</taxon>
        <taxon>Dikarya</taxon>
        <taxon>Basidiomycota</taxon>
        <taxon>Agaricomycotina</taxon>
        <taxon>Agaricomycetes</taxon>
        <taxon>Polyporales</taxon>
        <taxon>Phanerochaetaceae</taxon>
        <taxon>Phanerochaete</taxon>
    </lineage>
</organism>